<dbReference type="Proteomes" id="UP000823674">
    <property type="component" value="Chromosome A02"/>
</dbReference>
<organism evidence="1 2">
    <name type="scientific">Brassica rapa subsp. trilocularis</name>
    <dbReference type="NCBI Taxonomy" id="1813537"/>
    <lineage>
        <taxon>Eukaryota</taxon>
        <taxon>Viridiplantae</taxon>
        <taxon>Streptophyta</taxon>
        <taxon>Embryophyta</taxon>
        <taxon>Tracheophyta</taxon>
        <taxon>Spermatophyta</taxon>
        <taxon>Magnoliopsida</taxon>
        <taxon>eudicotyledons</taxon>
        <taxon>Gunneridae</taxon>
        <taxon>Pentapetalae</taxon>
        <taxon>rosids</taxon>
        <taxon>malvids</taxon>
        <taxon>Brassicales</taxon>
        <taxon>Brassicaceae</taxon>
        <taxon>Brassiceae</taxon>
        <taxon>Brassica</taxon>
    </lineage>
</organism>
<comment type="caution">
    <text evidence="1">The sequence shown here is derived from an EMBL/GenBank/DDBJ whole genome shotgun (WGS) entry which is preliminary data.</text>
</comment>
<evidence type="ECO:0000313" key="1">
    <source>
        <dbReference type="EMBL" id="KAG5407946.1"/>
    </source>
</evidence>
<evidence type="ECO:0000313" key="2">
    <source>
        <dbReference type="Proteomes" id="UP000823674"/>
    </source>
</evidence>
<reference evidence="1 2" key="1">
    <citation type="submission" date="2021-03" db="EMBL/GenBank/DDBJ databases">
        <authorList>
            <person name="King G.J."/>
            <person name="Bancroft I."/>
            <person name="Baten A."/>
            <person name="Bloomfield J."/>
            <person name="Borpatragohain P."/>
            <person name="He Z."/>
            <person name="Irish N."/>
            <person name="Irwin J."/>
            <person name="Liu K."/>
            <person name="Mauleon R.P."/>
            <person name="Moore J."/>
            <person name="Morris R."/>
            <person name="Ostergaard L."/>
            <person name="Wang B."/>
            <person name="Wells R."/>
        </authorList>
    </citation>
    <scope>NUCLEOTIDE SEQUENCE [LARGE SCALE GENOMIC DNA]</scope>
    <source>
        <strain evidence="1">R-o-18</strain>
        <tissue evidence="1">Leaf</tissue>
    </source>
</reference>
<gene>
    <name evidence="1" type="primary">A02g500040.1_BraROA</name>
    <name evidence="1" type="ORF">IGI04_004265</name>
</gene>
<sequence length="199" mass="23638">MSSSNYFRSWIDRPHLDPNTRLLTEEYQQEEMKQREFGGWMFTYVSDGLARGETFDDWIREMVVGPNFVVKSYPRFCTRGYAFTTQKRRRSSTTYDAVDLTDFGEEAAVHVEDEPVIGEISSESPRYIPRKFRGTWGFKLKTTFYGLNNTYITFIKCHNQIMMFGTMNFGVLSNNKHFLRLHERKPHNIRETLIHFNKR</sequence>
<name>A0ABQ7NCQ1_BRACM</name>
<protein>
    <submittedName>
        <fullName evidence="1">Uncharacterized protein</fullName>
    </submittedName>
</protein>
<accession>A0ABQ7NCQ1</accession>
<keyword evidence="2" id="KW-1185">Reference proteome</keyword>
<proteinExistence type="predicted"/>
<dbReference type="EMBL" id="JADBGQ010000002">
    <property type="protein sequence ID" value="KAG5407946.1"/>
    <property type="molecule type" value="Genomic_DNA"/>
</dbReference>